<protein>
    <submittedName>
        <fullName evidence="1">Uncharacterized protein</fullName>
    </submittedName>
</protein>
<organism evidence="1 2">
    <name type="scientific">Brevifollis gellanilyticus</name>
    <dbReference type="NCBI Taxonomy" id="748831"/>
    <lineage>
        <taxon>Bacteria</taxon>
        <taxon>Pseudomonadati</taxon>
        <taxon>Verrucomicrobiota</taxon>
        <taxon>Verrucomicrobiia</taxon>
        <taxon>Verrucomicrobiales</taxon>
        <taxon>Verrucomicrobiaceae</taxon>
    </lineage>
</organism>
<dbReference type="Proteomes" id="UP000321577">
    <property type="component" value="Unassembled WGS sequence"/>
</dbReference>
<dbReference type="AlphaFoldDB" id="A0A512M3T0"/>
<evidence type="ECO:0000313" key="1">
    <source>
        <dbReference type="EMBL" id="GEP41386.1"/>
    </source>
</evidence>
<proteinExistence type="predicted"/>
<name>A0A512M3T0_9BACT</name>
<sequence length="124" mass="14498">MKRKQIDEFETLNGQLQSFYTEINTLVKKSPNDALNAFKLRLLNSALEKANRVLGTSRVPFADFEVFADEEMPTNSDVLLMVSQYLNALEQLRIENIYFDSFQWLWRCDDEADPLTFAPKKLRK</sequence>
<dbReference type="RefSeq" id="WP_146848847.1">
    <property type="nucleotide sequence ID" value="NZ_BKAG01000003.1"/>
</dbReference>
<dbReference type="EMBL" id="BKAG01000003">
    <property type="protein sequence ID" value="GEP41386.1"/>
    <property type="molecule type" value="Genomic_DNA"/>
</dbReference>
<reference evidence="1 2" key="1">
    <citation type="submission" date="2019-07" db="EMBL/GenBank/DDBJ databases">
        <title>Whole genome shotgun sequence of Brevifollis gellanilyticus NBRC 108608.</title>
        <authorList>
            <person name="Hosoyama A."/>
            <person name="Uohara A."/>
            <person name="Ohji S."/>
            <person name="Ichikawa N."/>
        </authorList>
    </citation>
    <scope>NUCLEOTIDE SEQUENCE [LARGE SCALE GENOMIC DNA]</scope>
    <source>
        <strain evidence="1 2">NBRC 108608</strain>
    </source>
</reference>
<gene>
    <name evidence="1" type="ORF">BGE01nite_06770</name>
</gene>
<evidence type="ECO:0000313" key="2">
    <source>
        <dbReference type="Proteomes" id="UP000321577"/>
    </source>
</evidence>
<keyword evidence="2" id="KW-1185">Reference proteome</keyword>
<accession>A0A512M3T0</accession>
<comment type="caution">
    <text evidence="1">The sequence shown here is derived from an EMBL/GenBank/DDBJ whole genome shotgun (WGS) entry which is preliminary data.</text>
</comment>
<dbReference type="OrthoDB" id="8564023at2"/>